<keyword evidence="4" id="KW-1003">Cell membrane</keyword>
<organism evidence="9 10">
    <name type="scientific">Streptomyces himalayensis subsp. himalayensis</name>
    <dbReference type="NCBI Taxonomy" id="2756131"/>
    <lineage>
        <taxon>Bacteria</taxon>
        <taxon>Bacillati</taxon>
        <taxon>Actinomycetota</taxon>
        <taxon>Actinomycetes</taxon>
        <taxon>Kitasatosporales</taxon>
        <taxon>Streptomycetaceae</taxon>
        <taxon>Streptomyces</taxon>
        <taxon>Streptomyces himalayensis</taxon>
    </lineage>
</organism>
<evidence type="ECO:0000256" key="4">
    <source>
        <dbReference type="ARBA" id="ARBA00022475"/>
    </source>
</evidence>
<keyword evidence="3" id="KW-0813">Transport</keyword>
<keyword evidence="7 8" id="KW-0472">Membrane</keyword>
<dbReference type="Gene3D" id="1.25.40.600">
    <property type="match status" value="1"/>
</dbReference>
<accession>A0A7W0I6R2</accession>
<feature type="transmembrane region" description="Helical" evidence="8">
    <location>
        <begin position="115"/>
        <end position="134"/>
    </location>
</feature>
<protein>
    <submittedName>
        <fullName evidence="9">Transporter</fullName>
    </submittedName>
</protein>
<feature type="transmembrane region" description="Helical" evidence="8">
    <location>
        <begin position="58"/>
        <end position="80"/>
    </location>
</feature>
<sequence length="218" mass="23804">MANVGLLFVGAVLFLNGLMLLGKVDSRSAAIFNLFVGGLQVLTPIYLIIAANQDPRRILLASGIFLFGFTYLYVGIGLLMGLDTTGVGYYSLFVSIVALGYSFVSFRLFDDAPFGVIWLYWSFLWFLFFLALGLKREALTPYVGWVTAIEGWVTGVIPAFLLLSGYWVAENYYEIAIALGAFAVLTFGSLWFVLRRRGPGKPAEAQYGAPGYPAGSPG</sequence>
<feature type="transmembrane region" description="Helical" evidence="8">
    <location>
        <begin position="175"/>
        <end position="194"/>
    </location>
</feature>
<evidence type="ECO:0000313" key="10">
    <source>
        <dbReference type="Proteomes" id="UP000545761"/>
    </source>
</evidence>
<evidence type="ECO:0000256" key="6">
    <source>
        <dbReference type="ARBA" id="ARBA00022989"/>
    </source>
</evidence>
<dbReference type="AlphaFoldDB" id="A0A7W0I6R2"/>
<dbReference type="Proteomes" id="UP000545761">
    <property type="component" value="Unassembled WGS sequence"/>
</dbReference>
<dbReference type="Pfam" id="PF02293">
    <property type="entry name" value="AmiS_UreI"/>
    <property type="match status" value="1"/>
</dbReference>
<evidence type="ECO:0000256" key="3">
    <source>
        <dbReference type="ARBA" id="ARBA00022448"/>
    </source>
</evidence>
<comment type="similarity">
    <text evidence="2">Belongs to the AmiS/UreI family.</text>
</comment>
<feature type="transmembrane region" description="Helical" evidence="8">
    <location>
        <begin position="6"/>
        <end position="24"/>
    </location>
</feature>
<dbReference type="GO" id="GO:0005886">
    <property type="term" value="C:plasma membrane"/>
    <property type="evidence" value="ECO:0007669"/>
    <property type="project" value="UniProtKB-SubCell"/>
</dbReference>
<feature type="transmembrane region" description="Helical" evidence="8">
    <location>
        <begin position="31"/>
        <end position="52"/>
    </location>
</feature>
<evidence type="ECO:0000256" key="7">
    <source>
        <dbReference type="ARBA" id="ARBA00023136"/>
    </source>
</evidence>
<evidence type="ECO:0000313" key="9">
    <source>
        <dbReference type="EMBL" id="MBA2944555.1"/>
    </source>
</evidence>
<evidence type="ECO:0000256" key="5">
    <source>
        <dbReference type="ARBA" id="ARBA00022692"/>
    </source>
</evidence>
<comment type="subcellular location">
    <subcellularLocation>
        <location evidence="1">Cell membrane</location>
        <topology evidence="1">Multi-pass membrane protein</topology>
    </subcellularLocation>
</comment>
<evidence type="ECO:0000256" key="2">
    <source>
        <dbReference type="ARBA" id="ARBA00010068"/>
    </source>
</evidence>
<evidence type="ECO:0000256" key="1">
    <source>
        <dbReference type="ARBA" id="ARBA00004651"/>
    </source>
</evidence>
<proteinExistence type="inferred from homology"/>
<dbReference type="InterPro" id="IPR038523">
    <property type="entry name" value="AmiSUreI_transpt_sf"/>
</dbReference>
<evidence type="ECO:0000256" key="8">
    <source>
        <dbReference type="SAM" id="Phobius"/>
    </source>
</evidence>
<dbReference type="EMBL" id="JACEHE010000001">
    <property type="protein sequence ID" value="MBA2944555.1"/>
    <property type="molecule type" value="Genomic_DNA"/>
</dbReference>
<dbReference type="InterPro" id="IPR003211">
    <property type="entry name" value="AmiSUreI_transpt"/>
</dbReference>
<keyword evidence="6 8" id="KW-1133">Transmembrane helix</keyword>
<reference evidence="9 10" key="1">
    <citation type="submission" date="2020-07" db="EMBL/GenBank/DDBJ databases">
        <title>Streptomyces isolated from Indian soil.</title>
        <authorList>
            <person name="Mandal S."/>
            <person name="Maiti P.K."/>
        </authorList>
    </citation>
    <scope>NUCLEOTIDE SEQUENCE [LARGE SCALE GENOMIC DNA]</scope>
    <source>
        <strain evidence="9 10">PSKA28</strain>
    </source>
</reference>
<dbReference type="CDD" id="cd13429">
    <property type="entry name" value="UreI_AmiS_like_2"/>
    <property type="match status" value="1"/>
</dbReference>
<feature type="transmembrane region" description="Helical" evidence="8">
    <location>
        <begin position="87"/>
        <end position="109"/>
    </location>
</feature>
<name>A0A7W0I6R2_9ACTN</name>
<feature type="transmembrane region" description="Helical" evidence="8">
    <location>
        <begin position="146"/>
        <end position="169"/>
    </location>
</feature>
<keyword evidence="5 8" id="KW-0812">Transmembrane</keyword>
<comment type="caution">
    <text evidence="9">The sequence shown here is derived from an EMBL/GenBank/DDBJ whole genome shotgun (WGS) entry which is preliminary data.</text>
</comment>
<gene>
    <name evidence="9" type="ORF">H1D24_01640</name>
</gene>
<dbReference type="RefSeq" id="WP_181655498.1">
    <property type="nucleotide sequence ID" value="NZ_JACEHE010000001.1"/>
</dbReference>